<dbReference type="Proteomes" id="UP000230821">
    <property type="component" value="Unassembled WGS sequence"/>
</dbReference>
<reference evidence="2 3" key="1">
    <citation type="submission" date="2017-10" db="EMBL/GenBank/DDBJ databases">
        <title>Novel microbial diversity and functional potential in the marine mammal oral microbiome.</title>
        <authorList>
            <person name="Dudek N.K."/>
            <person name="Sun C.L."/>
            <person name="Burstein D."/>
            <person name="Kantor R.S."/>
            <person name="Aliaga Goltsman D.S."/>
            <person name="Bik E.M."/>
            <person name="Thomas B.C."/>
            <person name="Banfield J.F."/>
            <person name="Relman D.A."/>
        </authorList>
    </citation>
    <scope>NUCLEOTIDE SEQUENCE [LARGE SCALE GENOMIC DNA]</scope>
    <source>
        <strain evidence="2">DOLJORAL78_47_16</strain>
    </source>
</reference>
<dbReference type="CDD" id="cd07012">
    <property type="entry name" value="PBP2_Bug_TTT"/>
    <property type="match status" value="1"/>
</dbReference>
<comment type="similarity">
    <text evidence="1">Belongs to the UPF0065 (bug) family.</text>
</comment>
<evidence type="ECO:0000256" key="1">
    <source>
        <dbReference type="ARBA" id="ARBA00006987"/>
    </source>
</evidence>
<dbReference type="PIRSF" id="PIRSF017082">
    <property type="entry name" value="YflP"/>
    <property type="match status" value="1"/>
</dbReference>
<sequence>MSQMSAPQEDEKMRKVLVVFTVLMMCCGMMAFAEEWKPEKPIKLIVPWAPGGGTDTVARALAKFGDKHFGVPIVVENVEGGMGALALQRVKASEPDGYELVVASGYVGWIDKIRDFPVNFNDFTQVMCVNSDPAAFTVSADASWNSIEEVVEYAKEHPGDLTVGHSGEGLVWHIAGASVAEYFDLEFNYVPFDGAAPANAAVMGGQIDAVSVSGAEVASQVLGGKMKCLGILGGSRLKPLPDVPTFKELGYDLEVYTHRGLVGAKGIPAERVKVLYEGFSKIMDEPEFIETMNNLGLGIYRLSPEEYASFIEQQATQALNALKRIGLVE</sequence>
<gene>
    <name evidence="2" type="ORF">CSA56_08040</name>
</gene>
<proteinExistence type="inferred from homology"/>
<name>A0A2G6KF71_9BACT</name>
<comment type="caution">
    <text evidence="2">The sequence shown here is derived from an EMBL/GenBank/DDBJ whole genome shotgun (WGS) entry which is preliminary data.</text>
</comment>
<dbReference type="InterPro" id="IPR042100">
    <property type="entry name" value="Bug_dom1"/>
</dbReference>
<protein>
    <submittedName>
        <fullName evidence="2">ABC transporter substrate-binding protein</fullName>
    </submittedName>
</protein>
<dbReference type="EMBL" id="PDSK01000090">
    <property type="protein sequence ID" value="PIE34324.1"/>
    <property type="molecule type" value="Genomic_DNA"/>
</dbReference>
<dbReference type="PANTHER" id="PTHR42928">
    <property type="entry name" value="TRICARBOXYLATE-BINDING PROTEIN"/>
    <property type="match status" value="1"/>
</dbReference>
<dbReference type="SUPFAM" id="SSF53850">
    <property type="entry name" value="Periplasmic binding protein-like II"/>
    <property type="match status" value="1"/>
</dbReference>
<dbReference type="Gene3D" id="3.40.190.150">
    <property type="entry name" value="Bordetella uptake gene, domain 1"/>
    <property type="match status" value="1"/>
</dbReference>
<dbReference type="AlphaFoldDB" id="A0A2G6KF71"/>
<evidence type="ECO:0000313" key="2">
    <source>
        <dbReference type="EMBL" id="PIE34324.1"/>
    </source>
</evidence>
<organism evidence="2 3">
    <name type="scientific">candidate division KSB3 bacterium</name>
    <dbReference type="NCBI Taxonomy" id="2044937"/>
    <lineage>
        <taxon>Bacteria</taxon>
        <taxon>candidate division KSB3</taxon>
    </lineage>
</organism>
<dbReference type="Gene3D" id="3.40.190.10">
    <property type="entry name" value="Periplasmic binding protein-like II"/>
    <property type="match status" value="1"/>
</dbReference>
<accession>A0A2G6KF71</accession>
<dbReference type="Pfam" id="PF03401">
    <property type="entry name" value="TctC"/>
    <property type="match status" value="1"/>
</dbReference>
<dbReference type="InterPro" id="IPR005064">
    <property type="entry name" value="BUG"/>
</dbReference>
<evidence type="ECO:0000313" key="3">
    <source>
        <dbReference type="Proteomes" id="UP000230821"/>
    </source>
</evidence>
<dbReference type="PANTHER" id="PTHR42928:SF5">
    <property type="entry name" value="BLR1237 PROTEIN"/>
    <property type="match status" value="1"/>
</dbReference>